<feature type="chain" id="PRO_5035270362" evidence="2">
    <location>
        <begin position="24"/>
        <end position="378"/>
    </location>
</feature>
<reference evidence="3" key="2">
    <citation type="submission" date="2021-08" db="EMBL/GenBank/DDBJ databases">
        <authorList>
            <person name="Eriksson T."/>
        </authorList>
    </citation>
    <scope>NUCLEOTIDE SEQUENCE</scope>
    <source>
        <strain evidence="3">Stoneville</strain>
        <tissue evidence="3">Whole head</tissue>
    </source>
</reference>
<name>A0A8J6HBB7_TENMO</name>
<dbReference type="Proteomes" id="UP000719412">
    <property type="component" value="Unassembled WGS sequence"/>
</dbReference>
<reference evidence="3" key="1">
    <citation type="journal article" date="2020" name="J Insects Food Feed">
        <title>The yellow mealworm (Tenebrio molitor) genome: a resource for the emerging insects as food and feed industry.</title>
        <authorList>
            <person name="Eriksson T."/>
            <person name="Andere A."/>
            <person name="Kelstrup H."/>
            <person name="Emery V."/>
            <person name="Picard C."/>
        </authorList>
    </citation>
    <scope>NUCLEOTIDE SEQUENCE</scope>
    <source>
        <strain evidence="3">Stoneville</strain>
        <tissue evidence="3">Whole head</tissue>
    </source>
</reference>
<evidence type="ECO:0000313" key="3">
    <source>
        <dbReference type="EMBL" id="KAH0811136.1"/>
    </source>
</evidence>
<gene>
    <name evidence="3" type="ORF">GEV33_011653</name>
</gene>
<sequence length="378" mass="41090">MRQYARTLALLACLVAFCNVAESRSLVKREANGGHVNTLAHGHVGYPDKQKVEAAIGVKNAVLGFVFNKINSFIDHKTAWIDQLDHTNIAKNKAHGIVPPQDPVVSLSGIISGVIGSKLQAAAPLLTIVTNKLTSGSSSGGHTGFNFGALLGGGGKRTSGFAWDTTTTTPRGPTTTEDIVIFEKDQNVSLDVPGELFASSYTLVTNLSNTVGDFMIAMQNRLLIRSLLLFLITTCFALALQSSAPPKLNKLPTSQQIARDKRLIKKSPGFIRTLFSVVYEQWADTKNTINKVSGLVNDNFAPENAPLTEVTTVSSDPNATTTEAPFKLTRSEFNRILRRNLKGLVRLFNIELQDALKVSEVNYAQYRKNASLEVSKFL</sequence>
<dbReference type="AlphaFoldDB" id="A0A8J6HBB7"/>
<evidence type="ECO:0000256" key="1">
    <source>
        <dbReference type="SAM" id="Phobius"/>
    </source>
</evidence>
<organism evidence="3 4">
    <name type="scientific">Tenebrio molitor</name>
    <name type="common">Yellow mealworm beetle</name>
    <dbReference type="NCBI Taxonomy" id="7067"/>
    <lineage>
        <taxon>Eukaryota</taxon>
        <taxon>Metazoa</taxon>
        <taxon>Ecdysozoa</taxon>
        <taxon>Arthropoda</taxon>
        <taxon>Hexapoda</taxon>
        <taxon>Insecta</taxon>
        <taxon>Pterygota</taxon>
        <taxon>Neoptera</taxon>
        <taxon>Endopterygota</taxon>
        <taxon>Coleoptera</taxon>
        <taxon>Polyphaga</taxon>
        <taxon>Cucujiformia</taxon>
        <taxon>Tenebrionidae</taxon>
        <taxon>Tenebrio</taxon>
    </lineage>
</organism>
<keyword evidence="1" id="KW-1133">Transmembrane helix</keyword>
<dbReference type="EMBL" id="JABDTM020027016">
    <property type="protein sequence ID" value="KAH0811136.1"/>
    <property type="molecule type" value="Genomic_DNA"/>
</dbReference>
<evidence type="ECO:0000256" key="2">
    <source>
        <dbReference type="SAM" id="SignalP"/>
    </source>
</evidence>
<keyword evidence="2" id="KW-0732">Signal</keyword>
<feature type="transmembrane region" description="Helical" evidence="1">
    <location>
        <begin position="222"/>
        <end position="240"/>
    </location>
</feature>
<evidence type="ECO:0000313" key="4">
    <source>
        <dbReference type="Proteomes" id="UP000719412"/>
    </source>
</evidence>
<keyword evidence="1" id="KW-0812">Transmembrane</keyword>
<accession>A0A8J6HBB7</accession>
<feature type="signal peptide" evidence="2">
    <location>
        <begin position="1"/>
        <end position="23"/>
    </location>
</feature>
<keyword evidence="4" id="KW-1185">Reference proteome</keyword>
<proteinExistence type="predicted"/>
<keyword evidence="1" id="KW-0472">Membrane</keyword>
<comment type="caution">
    <text evidence="3">The sequence shown here is derived from an EMBL/GenBank/DDBJ whole genome shotgun (WGS) entry which is preliminary data.</text>
</comment>
<protein>
    <submittedName>
        <fullName evidence="3">Uncharacterized protein</fullName>
    </submittedName>
</protein>